<reference evidence="1 2" key="1">
    <citation type="submission" date="2024-08" db="EMBL/GenBank/DDBJ databases">
        <title>Two novel Cytobacillus novel species.</title>
        <authorList>
            <person name="Liu G."/>
        </authorList>
    </citation>
    <scope>NUCLEOTIDE SEQUENCE [LARGE SCALE GENOMIC DNA]</scope>
    <source>
        <strain evidence="1 2">FJAT-54145</strain>
    </source>
</reference>
<sequence length="366" mass="43620">MNTLEAINNFIPNKEAYTSRDWAKCFKDSKGVWKIDHLTYDSFQRGEMRYLIRIELSPSSNKKQEYRHPYGYIYKDQSLADIKSTIKYLTGYTPSPSTLEAMTLHFRDMLKARIEEDLFYAASDKEPAKRTLEQLKHLILSRYEQNNVIQQETPWNRNIETWKKYTTEEEQKQAIEAQQILNGYAYVDPNTAYHGGHMALFWKDLHKDIQVIETNRRKEKALKERQYLQSLLDLQPKIRRLVSLWKHCRSYYDGNTNEVEVVHRLYGYTKNADQYYQKFGMFREEYLKPFNIDSWDLPHLSALVQKDELLPPVPNTFQRKESWHYGDKLLVDGRAEYVTRVGTKYLHYRGGKRILIHKAHPLKQVC</sequence>
<name>A0ABW6KI82_9BACI</name>
<dbReference type="Proteomes" id="UP001601059">
    <property type="component" value="Unassembled WGS sequence"/>
</dbReference>
<proteinExistence type="predicted"/>
<evidence type="ECO:0000313" key="2">
    <source>
        <dbReference type="Proteomes" id="UP001601059"/>
    </source>
</evidence>
<comment type="caution">
    <text evidence="1">The sequence shown here is derived from an EMBL/GenBank/DDBJ whole genome shotgun (WGS) entry which is preliminary data.</text>
</comment>
<protein>
    <submittedName>
        <fullName evidence="1">Uncharacterized protein</fullName>
    </submittedName>
</protein>
<evidence type="ECO:0000313" key="1">
    <source>
        <dbReference type="EMBL" id="MFE8703960.1"/>
    </source>
</evidence>
<gene>
    <name evidence="1" type="ORF">ACFYKX_25640</name>
</gene>
<dbReference type="RefSeq" id="WP_389364923.1">
    <property type="nucleotide sequence ID" value="NZ_JBIACK010000021.1"/>
</dbReference>
<organism evidence="1 2">
    <name type="scientific">Cytobacillus spartinae</name>
    <dbReference type="NCBI Taxonomy" id="3299023"/>
    <lineage>
        <taxon>Bacteria</taxon>
        <taxon>Bacillati</taxon>
        <taxon>Bacillota</taxon>
        <taxon>Bacilli</taxon>
        <taxon>Bacillales</taxon>
        <taxon>Bacillaceae</taxon>
        <taxon>Cytobacillus</taxon>
    </lineage>
</organism>
<keyword evidence="2" id="KW-1185">Reference proteome</keyword>
<dbReference type="EMBL" id="JBIACK010000021">
    <property type="protein sequence ID" value="MFE8703960.1"/>
    <property type="molecule type" value="Genomic_DNA"/>
</dbReference>
<accession>A0ABW6KI82</accession>